<protein>
    <submittedName>
        <fullName evidence="1">Uncharacterized protein</fullName>
    </submittedName>
</protein>
<evidence type="ECO:0000313" key="1">
    <source>
        <dbReference type="EMBL" id="CAK0878697.1"/>
    </source>
</evidence>
<keyword evidence="2" id="KW-1185">Reference proteome</keyword>
<dbReference type="EMBL" id="CAUYUJ010017875">
    <property type="protein sequence ID" value="CAK0878697.1"/>
    <property type="molecule type" value="Genomic_DNA"/>
</dbReference>
<feature type="non-terminal residue" evidence="1">
    <location>
        <position position="135"/>
    </location>
</feature>
<organism evidence="1 2">
    <name type="scientific">Prorocentrum cordatum</name>
    <dbReference type="NCBI Taxonomy" id="2364126"/>
    <lineage>
        <taxon>Eukaryota</taxon>
        <taxon>Sar</taxon>
        <taxon>Alveolata</taxon>
        <taxon>Dinophyceae</taxon>
        <taxon>Prorocentrales</taxon>
        <taxon>Prorocentraceae</taxon>
        <taxon>Prorocentrum</taxon>
    </lineage>
</organism>
<accession>A0ABN9VYN8</accession>
<dbReference type="Proteomes" id="UP001189429">
    <property type="component" value="Unassembled WGS sequence"/>
</dbReference>
<gene>
    <name evidence="1" type="ORF">PCOR1329_LOCUS62372</name>
</gene>
<reference evidence="1" key="1">
    <citation type="submission" date="2023-10" db="EMBL/GenBank/DDBJ databases">
        <authorList>
            <person name="Chen Y."/>
            <person name="Shah S."/>
            <person name="Dougan E. K."/>
            <person name="Thang M."/>
            <person name="Chan C."/>
        </authorList>
    </citation>
    <scope>NUCLEOTIDE SEQUENCE [LARGE SCALE GENOMIC DNA]</scope>
</reference>
<name>A0ABN9VYN8_9DINO</name>
<evidence type="ECO:0000313" key="2">
    <source>
        <dbReference type="Proteomes" id="UP001189429"/>
    </source>
</evidence>
<comment type="caution">
    <text evidence="1">The sequence shown here is derived from an EMBL/GenBank/DDBJ whole genome shotgun (WGS) entry which is preliminary data.</text>
</comment>
<sequence length="135" mass="14963">MQVMAISKGGSSRYSQVVHDLDYQSCADVQSLPFRPGALSVVIGRLEVARVAVNDSEQLDAHHGLELTVYRADANSLKATVRENHIEASDSDDDAYFLHLVDAYAGARLLELKAKRGSFERKLPLGTTYRLKKEE</sequence>
<proteinExistence type="predicted"/>